<accession>D4N323</accession>
<dbReference type="GO" id="GO:0000160">
    <property type="term" value="P:phosphorelay signal transduction system"/>
    <property type="evidence" value="ECO:0007669"/>
    <property type="project" value="InterPro"/>
</dbReference>
<protein>
    <recommendedName>
        <fullName evidence="3">Response regulatory domain-containing protein</fullName>
    </recommendedName>
</protein>
<dbReference type="PANTHER" id="PTHR44591:SF3">
    <property type="entry name" value="RESPONSE REGULATORY DOMAIN-CONTAINING PROTEIN"/>
    <property type="match status" value="1"/>
</dbReference>
<proteinExistence type="predicted"/>
<dbReference type="InterPro" id="IPR050595">
    <property type="entry name" value="Bact_response_regulator"/>
</dbReference>
<evidence type="ECO:0000259" key="3">
    <source>
        <dbReference type="PROSITE" id="PS50110"/>
    </source>
</evidence>
<dbReference type="PROSITE" id="PS50110">
    <property type="entry name" value="RESPONSE_REGULATORY"/>
    <property type="match status" value="1"/>
</dbReference>
<dbReference type="PANTHER" id="PTHR44591">
    <property type="entry name" value="STRESS RESPONSE REGULATOR PROTEIN 1"/>
    <property type="match status" value="1"/>
</dbReference>
<reference evidence="4" key="1">
    <citation type="journal article" date="2010" name="Appl. Environ. Microbiol.">
        <title>Rickettsia felis infection in a common household insect pest, Liposcelis bostrychophila (Psocoptera: Liposcelidae).</title>
        <authorList>
            <person name="Behar A."/>
            <person name="McCormick L.J."/>
            <person name="Perlman S.J."/>
        </authorList>
    </citation>
    <scope>NUCLEOTIDE SEQUENCE</scope>
    <source>
        <plasmid evidence="4">pRF</plasmid>
    </source>
</reference>
<dbReference type="Gene3D" id="3.40.50.2300">
    <property type="match status" value="1"/>
</dbReference>
<feature type="domain" description="Response regulatory" evidence="3">
    <location>
        <begin position="4"/>
        <end position="114"/>
    </location>
</feature>
<dbReference type="EMBL" id="GQ329881">
    <property type="protein sequence ID" value="ADD74106.1"/>
    <property type="molecule type" value="Genomic_DNA"/>
</dbReference>
<dbReference type="Pfam" id="PF00072">
    <property type="entry name" value="Response_reg"/>
    <property type="match status" value="1"/>
</dbReference>
<keyword evidence="1" id="KW-0597">Phosphoprotein</keyword>
<organism evidence="4">
    <name type="scientific">Rickettsia felis</name>
    <name type="common">Rickettsia azadi</name>
    <dbReference type="NCBI Taxonomy" id="42862"/>
    <lineage>
        <taxon>Bacteria</taxon>
        <taxon>Pseudomonadati</taxon>
        <taxon>Pseudomonadota</taxon>
        <taxon>Alphaproteobacteria</taxon>
        <taxon>Rickettsiales</taxon>
        <taxon>Rickettsiaceae</taxon>
        <taxon>Rickettsieae</taxon>
        <taxon>Rickettsia</taxon>
        <taxon>spotted fever group</taxon>
    </lineage>
</organism>
<dbReference type="AlphaFoldDB" id="D4N323"/>
<comment type="caution">
    <text evidence="2">Lacks conserved residue(s) required for the propagation of feature annotation.</text>
</comment>
<dbReference type="SUPFAM" id="SSF52172">
    <property type="entry name" value="CheY-like"/>
    <property type="match status" value="1"/>
</dbReference>
<dbReference type="InterPro" id="IPR011006">
    <property type="entry name" value="CheY-like_superfamily"/>
</dbReference>
<dbReference type="InterPro" id="IPR001789">
    <property type="entry name" value="Sig_transdc_resp-reg_receiver"/>
</dbReference>
<dbReference type="SMART" id="SM00448">
    <property type="entry name" value="REC"/>
    <property type="match status" value="1"/>
</dbReference>
<geneLocation type="plasmid" evidence="4">
    <name>pRF</name>
</geneLocation>
<dbReference type="RefSeq" id="WP_015060332.1">
    <property type="nucleotide sequence ID" value="NC_019229.1"/>
</dbReference>
<evidence type="ECO:0000256" key="2">
    <source>
        <dbReference type="PROSITE-ProRule" id="PRU00169"/>
    </source>
</evidence>
<sequence length="114" mass="12927">MAANILLVSKDRERISPLEARLYKEYYTVYIAENSSQTMAHIAKYKIDVIILGIDLEEVDGIKICTRLKQNPSTTYIPVVMIAEKEDTDIRIQAFNAGADELITYPINIIVFTS</sequence>
<name>D4N323_RICFI</name>
<evidence type="ECO:0000313" key="4">
    <source>
        <dbReference type="EMBL" id="ADD74106.1"/>
    </source>
</evidence>
<keyword evidence="4" id="KW-0614">Plasmid</keyword>
<evidence type="ECO:0000256" key="1">
    <source>
        <dbReference type="ARBA" id="ARBA00022553"/>
    </source>
</evidence>